<evidence type="ECO:0000256" key="1">
    <source>
        <dbReference type="ARBA" id="ARBA00009437"/>
    </source>
</evidence>
<dbReference type="RefSeq" id="WP_264790934.1">
    <property type="nucleotide sequence ID" value="NZ_AP026867.1"/>
</dbReference>
<dbReference type="Pfam" id="PF00126">
    <property type="entry name" value="HTH_1"/>
    <property type="match status" value="1"/>
</dbReference>
<dbReference type="GO" id="GO:0003700">
    <property type="term" value="F:DNA-binding transcription factor activity"/>
    <property type="evidence" value="ECO:0007669"/>
    <property type="project" value="InterPro"/>
</dbReference>
<dbReference type="InterPro" id="IPR036390">
    <property type="entry name" value="WH_DNA-bd_sf"/>
</dbReference>
<sequence length="311" mass="35606">MPTITQLEYIVAVDRERHFGLAAQKCFVTQPTLSAQIKKAEELLGVLIFDRSKQPIAPTPIGQEIIRQARVILREHQRLGQLVADFQNDISGQLRIGILPTIAPYLLPFFVGNFIRKYPQVNLQIKERTTDQIISDLKNDLLDVGLLVTPLKDEMLYEHPLFYEEIQLYVHPEHSFAQNNSIPLDLLNHENLWMLSQGHCFRSQVINLCTSQQNGLSNGNLPFEYEGGSLEGLQRLVDKEGGFTLLPELATLHSPQNVRSIQAPIPLREVSFVYVRNYAKIKLLQLLEQQIKESIPTHMLQKDRGQIVEWK</sequence>
<proteinExistence type="inferred from homology"/>
<keyword evidence="4" id="KW-0010">Activator</keyword>
<dbReference type="InterPro" id="IPR036388">
    <property type="entry name" value="WH-like_DNA-bd_sf"/>
</dbReference>
<evidence type="ECO:0000256" key="4">
    <source>
        <dbReference type="ARBA" id="ARBA00023159"/>
    </source>
</evidence>
<dbReference type="FunFam" id="1.10.10.10:FF:000001">
    <property type="entry name" value="LysR family transcriptional regulator"/>
    <property type="match status" value="1"/>
</dbReference>
<keyword evidence="5" id="KW-0804">Transcription</keyword>
<dbReference type="Proteomes" id="UP001060919">
    <property type="component" value="Chromosome"/>
</dbReference>
<dbReference type="InterPro" id="IPR005119">
    <property type="entry name" value="LysR_subst-bd"/>
</dbReference>
<dbReference type="CDD" id="cd08411">
    <property type="entry name" value="PBP2_OxyR"/>
    <property type="match status" value="1"/>
</dbReference>
<evidence type="ECO:0000313" key="7">
    <source>
        <dbReference type="EMBL" id="BDS09557.1"/>
    </source>
</evidence>
<reference evidence="7" key="1">
    <citation type="submission" date="2022-09" db="EMBL/GenBank/DDBJ databases">
        <title>Aureispira anguillicida sp. nov., isolated from Leptocephalus of Japanese eel Anguilla japonica.</title>
        <authorList>
            <person name="Yuasa K."/>
            <person name="Mekata T."/>
            <person name="Ikunari K."/>
        </authorList>
    </citation>
    <scope>NUCLEOTIDE SEQUENCE</scope>
    <source>
        <strain evidence="7">EL160426</strain>
    </source>
</reference>
<dbReference type="InterPro" id="IPR000847">
    <property type="entry name" value="LysR_HTH_N"/>
</dbReference>
<dbReference type="PROSITE" id="PS50931">
    <property type="entry name" value="HTH_LYSR"/>
    <property type="match status" value="1"/>
</dbReference>
<evidence type="ECO:0000256" key="5">
    <source>
        <dbReference type="ARBA" id="ARBA00023163"/>
    </source>
</evidence>
<dbReference type="EMBL" id="AP026867">
    <property type="protein sequence ID" value="BDS09557.1"/>
    <property type="molecule type" value="Genomic_DNA"/>
</dbReference>
<dbReference type="Pfam" id="PF03466">
    <property type="entry name" value="LysR_substrate"/>
    <property type="match status" value="1"/>
</dbReference>
<dbReference type="AlphaFoldDB" id="A0A915YAF1"/>
<dbReference type="PANTHER" id="PTHR30346:SF26">
    <property type="entry name" value="HYDROGEN PEROXIDE-INDUCIBLE GENES ACTIVATOR"/>
    <property type="match status" value="1"/>
</dbReference>
<organism evidence="7 8">
    <name type="scientific">Aureispira anguillae</name>
    <dbReference type="NCBI Taxonomy" id="2864201"/>
    <lineage>
        <taxon>Bacteria</taxon>
        <taxon>Pseudomonadati</taxon>
        <taxon>Bacteroidota</taxon>
        <taxon>Saprospiria</taxon>
        <taxon>Saprospirales</taxon>
        <taxon>Saprospiraceae</taxon>
        <taxon>Aureispira</taxon>
    </lineage>
</organism>
<dbReference type="SUPFAM" id="SSF46785">
    <property type="entry name" value="Winged helix' DNA-binding domain"/>
    <property type="match status" value="1"/>
</dbReference>
<dbReference type="GO" id="GO:0032993">
    <property type="term" value="C:protein-DNA complex"/>
    <property type="evidence" value="ECO:0007669"/>
    <property type="project" value="TreeGrafter"/>
</dbReference>
<dbReference type="GO" id="GO:0003677">
    <property type="term" value="F:DNA binding"/>
    <property type="evidence" value="ECO:0007669"/>
    <property type="project" value="UniProtKB-KW"/>
</dbReference>
<keyword evidence="8" id="KW-1185">Reference proteome</keyword>
<dbReference type="Gene3D" id="1.10.10.10">
    <property type="entry name" value="Winged helix-like DNA-binding domain superfamily/Winged helix DNA-binding domain"/>
    <property type="match status" value="1"/>
</dbReference>
<accession>A0A915YAF1</accession>
<keyword evidence="2" id="KW-0805">Transcription regulation</keyword>
<evidence type="ECO:0000256" key="3">
    <source>
        <dbReference type="ARBA" id="ARBA00023125"/>
    </source>
</evidence>
<comment type="similarity">
    <text evidence="1">Belongs to the LysR transcriptional regulatory family.</text>
</comment>
<evidence type="ECO:0000259" key="6">
    <source>
        <dbReference type="PROSITE" id="PS50931"/>
    </source>
</evidence>
<protein>
    <submittedName>
        <fullName evidence="7">LysR substrate-binding domain-containing protein</fullName>
    </submittedName>
</protein>
<evidence type="ECO:0000313" key="8">
    <source>
        <dbReference type="Proteomes" id="UP001060919"/>
    </source>
</evidence>
<dbReference type="KEGG" id="aup:AsAng_0002580"/>
<dbReference type="PANTHER" id="PTHR30346">
    <property type="entry name" value="TRANSCRIPTIONAL DUAL REGULATOR HCAR-RELATED"/>
    <property type="match status" value="1"/>
</dbReference>
<dbReference type="SUPFAM" id="SSF53850">
    <property type="entry name" value="Periplasmic binding protein-like II"/>
    <property type="match status" value="1"/>
</dbReference>
<name>A0A915YAF1_9BACT</name>
<gene>
    <name evidence="7" type="ORF">AsAng_0002580</name>
</gene>
<dbReference type="Gene3D" id="3.40.190.10">
    <property type="entry name" value="Periplasmic binding protein-like II"/>
    <property type="match status" value="2"/>
</dbReference>
<keyword evidence="3" id="KW-0238">DNA-binding</keyword>
<feature type="domain" description="HTH lysR-type" evidence="6">
    <location>
        <begin position="2"/>
        <end position="59"/>
    </location>
</feature>
<evidence type="ECO:0000256" key="2">
    <source>
        <dbReference type="ARBA" id="ARBA00023015"/>
    </source>
</evidence>